<proteinExistence type="inferred from homology"/>
<evidence type="ECO:0000256" key="1">
    <source>
        <dbReference type="ARBA" id="ARBA00022676"/>
    </source>
</evidence>
<dbReference type="Pfam" id="PF01531">
    <property type="entry name" value="Glyco_transf_11"/>
    <property type="match status" value="1"/>
</dbReference>
<keyword evidence="3" id="KW-0812">Transmembrane</keyword>
<reference evidence="4 5" key="1">
    <citation type="submission" date="2024-02" db="EMBL/GenBank/DDBJ databases">
        <title>Chromosome-scale genome assembly of the rough periwinkle Littorina saxatilis.</title>
        <authorList>
            <person name="De Jode A."/>
            <person name="Faria R."/>
            <person name="Formenti G."/>
            <person name="Sims Y."/>
            <person name="Smith T.P."/>
            <person name="Tracey A."/>
            <person name="Wood J.M.D."/>
            <person name="Zagrodzka Z.B."/>
            <person name="Johannesson K."/>
            <person name="Butlin R.K."/>
            <person name="Leder E.H."/>
        </authorList>
    </citation>
    <scope>NUCLEOTIDE SEQUENCE [LARGE SCALE GENOMIC DNA]</scope>
    <source>
        <strain evidence="4">Snail1</strain>
        <tissue evidence="4">Muscle</tissue>
    </source>
</reference>
<keyword evidence="3" id="KW-0325">Glycoprotein</keyword>
<dbReference type="PANTHER" id="PTHR11927:SF9">
    <property type="entry name" value="L-FUCOSYLTRANSFERASE"/>
    <property type="match status" value="1"/>
</dbReference>
<sequence>MVVGGFLANRISSPAQPPVCMSSLNQTVLSKILISSDVSIKSSLKKSSPYDHRDDGTSIVCHTIYCGRLGNNLFEYASMLGIARATSKIPFITNPERFHGVLRAPLTRPDDYDKLMARCEKAQTISEGKGGKFQRHLISLKAGVDYEVKGCLQSWMYFDRMRDEVRKIMTFNDEIVNNATQVINRLRRLSPGRTLVGVHVRREDLLSKRWVEIGFVAGSPKYFNRAMTLFRERFPRVIFVVVGQDPQWCTQNFNPVNNDTFILESSSAEVDLQLLSMTDHLITSPGTFSWWAAFKMARTAVVMYPKEFTKKGSELAVWYSPNYVDYVMPHWIAIDG</sequence>
<keyword evidence="2 3" id="KW-0808">Transferase</keyword>
<dbReference type="Proteomes" id="UP001374579">
    <property type="component" value="Unassembled WGS sequence"/>
</dbReference>
<evidence type="ECO:0000313" key="4">
    <source>
        <dbReference type="EMBL" id="KAK7092458.1"/>
    </source>
</evidence>
<dbReference type="EMBL" id="JBAMIC010000021">
    <property type="protein sequence ID" value="KAK7092458.1"/>
    <property type="molecule type" value="Genomic_DNA"/>
</dbReference>
<dbReference type="CDD" id="cd11301">
    <property type="entry name" value="Fut1_Fut2_like"/>
    <property type="match status" value="1"/>
</dbReference>
<accession>A0AAN9ASL2</accession>
<keyword evidence="3" id="KW-0735">Signal-anchor</keyword>
<evidence type="ECO:0000256" key="2">
    <source>
        <dbReference type="ARBA" id="ARBA00022679"/>
    </source>
</evidence>
<dbReference type="PANTHER" id="PTHR11927">
    <property type="entry name" value="GALACTOSIDE 2-L-FUCOSYLTRANSFERASE"/>
    <property type="match status" value="1"/>
</dbReference>
<keyword evidence="3" id="KW-0333">Golgi apparatus</keyword>
<comment type="subcellular location">
    <subcellularLocation>
        <location evidence="3">Golgi apparatus</location>
        <location evidence="3">Golgi stack membrane</location>
        <topology evidence="3">Single-pass type II membrane protein</topology>
    </subcellularLocation>
</comment>
<evidence type="ECO:0000313" key="5">
    <source>
        <dbReference type="Proteomes" id="UP001374579"/>
    </source>
</evidence>
<comment type="caution">
    <text evidence="4">The sequence shown here is derived from an EMBL/GenBank/DDBJ whole genome shotgun (WGS) entry which is preliminary data.</text>
</comment>
<evidence type="ECO:0000256" key="3">
    <source>
        <dbReference type="RuleBase" id="RU363129"/>
    </source>
</evidence>
<dbReference type="AlphaFoldDB" id="A0AAN9ASL2"/>
<keyword evidence="1 3" id="KW-0328">Glycosyltransferase</keyword>
<protein>
    <recommendedName>
        <fullName evidence="3">L-Fucosyltransferase</fullName>
        <ecNumber evidence="3">2.4.1.-</ecNumber>
    </recommendedName>
</protein>
<dbReference type="GO" id="GO:0005975">
    <property type="term" value="P:carbohydrate metabolic process"/>
    <property type="evidence" value="ECO:0007669"/>
    <property type="project" value="InterPro"/>
</dbReference>
<dbReference type="InterPro" id="IPR002516">
    <property type="entry name" value="Glyco_trans_11"/>
</dbReference>
<organism evidence="4 5">
    <name type="scientific">Littorina saxatilis</name>
    <dbReference type="NCBI Taxonomy" id="31220"/>
    <lineage>
        <taxon>Eukaryota</taxon>
        <taxon>Metazoa</taxon>
        <taxon>Spiralia</taxon>
        <taxon>Lophotrochozoa</taxon>
        <taxon>Mollusca</taxon>
        <taxon>Gastropoda</taxon>
        <taxon>Caenogastropoda</taxon>
        <taxon>Littorinimorpha</taxon>
        <taxon>Littorinoidea</taxon>
        <taxon>Littorinidae</taxon>
        <taxon>Littorina</taxon>
    </lineage>
</organism>
<dbReference type="GO" id="GO:0032580">
    <property type="term" value="C:Golgi cisterna membrane"/>
    <property type="evidence" value="ECO:0007669"/>
    <property type="project" value="UniProtKB-SubCell"/>
</dbReference>
<dbReference type="EC" id="2.4.1.-" evidence="3"/>
<name>A0AAN9ASL2_9CAEN</name>
<keyword evidence="5" id="KW-1185">Reference proteome</keyword>
<comment type="similarity">
    <text evidence="3">Belongs to the glycosyltransferase 11 family.</text>
</comment>
<dbReference type="GO" id="GO:0008107">
    <property type="term" value="F:galactoside 2-alpha-L-fucosyltransferase activity"/>
    <property type="evidence" value="ECO:0007669"/>
    <property type="project" value="InterPro"/>
</dbReference>
<comment type="pathway">
    <text evidence="3">Protein modification; protein glycosylation.</text>
</comment>
<gene>
    <name evidence="4" type="ORF">V1264_008197</name>
</gene>